<organism evidence="4 5">
    <name type="scientific">Stenotrophomonas koreensis</name>
    <dbReference type="NCBI Taxonomy" id="266128"/>
    <lineage>
        <taxon>Bacteria</taxon>
        <taxon>Pseudomonadati</taxon>
        <taxon>Pseudomonadota</taxon>
        <taxon>Gammaproteobacteria</taxon>
        <taxon>Lysobacterales</taxon>
        <taxon>Lysobacteraceae</taxon>
        <taxon>Stenotrophomonas</taxon>
    </lineage>
</organism>
<reference evidence="4 5" key="1">
    <citation type="submission" date="2015-05" db="EMBL/GenBank/DDBJ databases">
        <title>Genome sequencing and analysis of members of genus Stenotrophomonas.</title>
        <authorList>
            <person name="Patil P.P."/>
            <person name="Midha S."/>
            <person name="Patil P.B."/>
        </authorList>
    </citation>
    <scope>NUCLEOTIDE SEQUENCE [LARGE SCALE GENOMIC DNA]</scope>
    <source>
        <strain evidence="4 5">DSM 17805</strain>
    </source>
</reference>
<proteinExistence type="predicted"/>
<dbReference type="InterPro" id="IPR050832">
    <property type="entry name" value="Bact_Acetyltransf"/>
</dbReference>
<dbReference type="GO" id="GO:0016747">
    <property type="term" value="F:acyltransferase activity, transferring groups other than amino-acyl groups"/>
    <property type="evidence" value="ECO:0007669"/>
    <property type="project" value="InterPro"/>
</dbReference>
<keyword evidence="1 4" id="KW-0808">Transferase</keyword>
<dbReference type="OrthoDB" id="143110at2"/>
<dbReference type="PANTHER" id="PTHR43877">
    <property type="entry name" value="AMINOALKYLPHOSPHONATE N-ACETYLTRANSFERASE-RELATED-RELATED"/>
    <property type="match status" value="1"/>
</dbReference>
<sequence>MPIRQATPADAALLCELSTRTFVETFGHLYRPEDLAAYLAVAYPQDLQRTQLESGDYAAWILELDGEPAGFVFVGPCGLPHPQADPADGEIKRLYVLAAHHNAGWGRALMDQAMAWLSARTARQWLGVWSENLGAQRFYARYGFERVGQYEFPVGQARDLEYILRRPAQGAP</sequence>
<protein>
    <submittedName>
        <fullName evidence="4">Acetyltransferase</fullName>
    </submittedName>
</protein>
<dbReference type="Gene3D" id="3.40.630.30">
    <property type="match status" value="1"/>
</dbReference>
<name>A0A0R0BTG9_9GAMM</name>
<dbReference type="InterPro" id="IPR000182">
    <property type="entry name" value="GNAT_dom"/>
</dbReference>
<dbReference type="PROSITE" id="PS51186">
    <property type="entry name" value="GNAT"/>
    <property type="match status" value="1"/>
</dbReference>
<dbReference type="RefSeq" id="WP_057662278.1">
    <property type="nucleotide sequence ID" value="NZ_LDJH01000002.1"/>
</dbReference>
<dbReference type="CDD" id="cd04301">
    <property type="entry name" value="NAT_SF"/>
    <property type="match status" value="1"/>
</dbReference>
<dbReference type="AlphaFoldDB" id="A0A0R0BTG9"/>
<dbReference type="InterPro" id="IPR016181">
    <property type="entry name" value="Acyl_CoA_acyltransferase"/>
</dbReference>
<dbReference type="PATRIC" id="fig|266128.3.peg.1220"/>
<evidence type="ECO:0000256" key="2">
    <source>
        <dbReference type="ARBA" id="ARBA00023315"/>
    </source>
</evidence>
<gene>
    <name evidence="4" type="ORF">ABB25_00770</name>
</gene>
<feature type="domain" description="N-acetyltransferase" evidence="3">
    <location>
        <begin position="1"/>
        <end position="167"/>
    </location>
</feature>
<dbReference type="Pfam" id="PF00583">
    <property type="entry name" value="Acetyltransf_1"/>
    <property type="match status" value="1"/>
</dbReference>
<evidence type="ECO:0000313" key="5">
    <source>
        <dbReference type="Proteomes" id="UP000051254"/>
    </source>
</evidence>
<accession>A0A0R0BTG9</accession>
<dbReference type="EMBL" id="LDJH01000002">
    <property type="protein sequence ID" value="KRG60764.1"/>
    <property type="molecule type" value="Genomic_DNA"/>
</dbReference>
<keyword evidence="5" id="KW-1185">Reference proteome</keyword>
<evidence type="ECO:0000256" key="1">
    <source>
        <dbReference type="ARBA" id="ARBA00022679"/>
    </source>
</evidence>
<evidence type="ECO:0000313" key="4">
    <source>
        <dbReference type="EMBL" id="KRG60764.1"/>
    </source>
</evidence>
<dbReference type="Proteomes" id="UP000051254">
    <property type="component" value="Unassembled WGS sequence"/>
</dbReference>
<comment type="caution">
    <text evidence="4">The sequence shown here is derived from an EMBL/GenBank/DDBJ whole genome shotgun (WGS) entry which is preliminary data.</text>
</comment>
<dbReference type="STRING" id="266128.ABB25_00770"/>
<evidence type="ECO:0000259" key="3">
    <source>
        <dbReference type="PROSITE" id="PS51186"/>
    </source>
</evidence>
<dbReference type="SUPFAM" id="SSF55729">
    <property type="entry name" value="Acyl-CoA N-acyltransferases (Nat)"/>
    <property type="match status" value="1"/>
</dbReference>
<keyword evidence="2" id="KW-0012">Acyltransferase</keyword>